<keyword evidence="3" id="KW-1185">Reference proteome</keyword>
<organism evidence="2 3">
    <name type="scientific">Reticulomyxa filosa</name>
    <dbReference type="NCBI Taxonomy" id="46433"/>
    <lineage>
        <taxon>Eukaryota</taxon>
        <taxon>Sar</taxon>
        <taxon>Rhizaria</taxon>
        <taxon>Retaria</taxon>
        <taxon>Foraminifera</taxon>
        <taxon>Monothalamids</taxon>
        <taxon>Reticulomyxidae</taxon>
        <taxon>Reticulomyxa</taxon>
    </lineage>
</organism>
<feature type="non-terminal residue" evidence="2">
    <location>
        <position position="1"/>
    </location>
</feature>
<gene>
    <name evidence="2" type="ORF">RFI_30674</name>
</gene>
<evidence type="ECO:0000256" key="1">
    <source>
        <dbReference type="SAM" id="MobiDB-lite"/>
    </source>
</evidence>
<sequence length="166" mass="18990">QQAKSTEHNTSIQHNMNTENTAIQLLIGGGTDVSYKFFPPFFFFGMDKKEKGGKKIFTLLHSPSFLKKYFCFLRIHYIYFASGEYEMETDLSEQHEGRDIEKEQGQKHKKENNNDAAPALASSVDTDNDLLEDIIHEMDSPQHPDGELERVQDNNNNEGWDVTGSN</sequence>
<feature type="compositionally biased region" description="Basic and acidic residues" evidence="1">
    <location>
        <begin position="92"/>
        <end position="106"/>
    </location>
</feature>
<accession>X6LXP6</accession>
<dbReference type="Proteomes" id="UP000023152">
    <property type="component" value="Unassembled WGS sequence"/>
</dbReference>
<reference evidence="2 3" key="1">
    <citation type="journal article" date="2013" name="Curr. Biol.">
        <title>The Genome of the Foraminiferan Reticulomyxa filosa.</title>
        <authorList>
            <person name="Glockner G."/>
            <person name="Hulsmann N."/>
            <person name="Schleicher M."/>
            <person name="Noegel A.A."/>
            <person name="Eichinger L."/>
            <person name="Gallinger C."/>
            <person name="Pawlowski J."/>
            <person name="Sierra R."/>
            <person name="Euteneuer U."/>
            <person name="Pillet L."/>
            <person name="Moustafa A."/>
            <person name="Platzer M."/>
            <person name="Groth M."/>
            <person name="Szafranski K."/>
            <person name="Schliwa M."/>
        </authorList>
    </citation>
    <scope>NUCLEOTIDE SEQUENCE [LARGE SCALE GENOMIC DNA]</scope>
</reference>
<feature type="region of interest" description="Disordered" evidence="1">
    <location>
        <begin position="138"/>
        <end position="166"/>
    </location>
</feature>
<protein>
    <submittedName>
        <fullName evidence="2">Uncharacterized protein</fullName>
    </submittedName>
</protein>
<dbReference type="EMBL" id="ASPP01026864">
    <property type="protein sequence ID" value="ETO06718.1"/>
    <property type="molecule type" value="Genomic_DNA"/>
</dbReference>
<feature type="compositionally biased region" description="Polar residues" evidence="1">
    <location>
        <begin position="153"/>
        <end position="166"/>
    </location>
</feature>
<evidence type="ECO:0000313" key="3">
    <source>
        <dbReference type="Proteomes" id="UP000023152"/>
    </source>
</evidence>
<feature type="region of interest" description="Disordered" evidence="1">
    <location>
        <begin position="90"/>
        <end position="122"/>
    </location>
</feature>
<feature type="compositionally biased region" description="Basic and acidic residues" evidence="1">
    <location>
        <begin position="138"/>
        <end position="152"/>
    </location>
</feature>
<dbReference type="AlphaFoldDB" id="X6LXP6"/>
<evidence type="ECO:0000313" key="2">
    <source>
        <dbReference type="EMBL" id="ETO06718.1"/>
    </source>
</evidence>
<comment type="caution">
    <text evidence="2">The sequence shown here is derived from an EMBL/GenBank/DDBJ whole genome shotgun (WGS) entry which is preliminary data.</text>
</comment>
<name>X6LXP6_RETFI</name>
<proteinExistence type="predicted"/>